<dbReference type="OrthoDB" id="2836793at2759"/>
<dbReference type="AlphaFoldDB" id="A0A8H7CEA1"/>
<dbReference type="Proteomes" id="UP000620124">
    <property type="component" value="Unassembled WGS sequence"/>
</dbReference>
<organism evidence="1 2">
    <name type="scientific">Mycena venus</name>
    <dbReference type="NCBI Taxonomy" id="2733690"/>
    <lineage>
        <taxon>Eukaryota</taxon>
        <taxon>Fungi</taxon>
        <taxon>Dikarya</taxon>
        <taxon>Basidiomycota</taxon>
        <taxon>Agaricomycotina</taxon>
        <taxon>Agaricomycetes</taxon>
        <taxon>Agaricomycetidae</taxon>
        <taxon>Agaricales</taxon>
        <taxon>Marasmiineae</taxon>
        <taxon>Mycenaceae</taxon>
        <taxon>Mycena</taxon>
    </lineage>
</organism>
<reference evidence="1" key="1">
    <citation type="submission" date="2020-05" db="EMBL/GenBank/DDBJ databases">
        <title>Mycena genomes resolve the evolution of fungal bioluminescence.</title>
        <authorList>
            <person name="Tsai I.J."/>
        </authorList>
    </citation>
    <scope>NUCLEOTIDE SEQUENCE</scope>
    <source>
        <strain evidence="1">CCC161011</strain>
    </source>
</reference>
<keyword evidence="2" id="KW-1185">Reference proteome</keyword>
<sequence>MEQVPEALHSHQRFVKRVLERDWKHSGLPITIHPSHLNDRIEGLVTVKSDLALDYESANGSETGFYEVTCGFERQHDESEDHWQALWGVFWMNDHIIKIGGPVAKCRRLYYKAPVIIFGSSQRKVHLVGYSDPSYQGIFTTEWPAELRWQYFVVDLEKNVRARWADKGNEGVARDEKSVPGKDTVKWKMGSLEELFGALPEPVATEAAGNVEDVSLVYLQRLTGYNSLILVQCTMAK</sequence>
<dbReference type="EMBL" id="JACAZI010000027">
    <property type="protein sequence ID" value="KAF7334045.1"/>
    <property type="molecule type" value="Genomic_DNA"/>
</dbReference>
<name>A0A8H7CEA1_9AGAR</name>
<comment type="caution">
    <text evidence="1">The sequence shown here is derived from an EMBL/GenBank/DDBJ whole genome shotgun (WGS) entry which is preliminary data.</text>
</comment>
<proteinExistence type="predicted"/>
<protein>
    <submittedName>
        <fullName evidence="1">Uncharacterized protein</fullName>
    </submittedName>
</protein>
<evidence type="ECO:0000313" key="2">
    <source>
        <dbReference type="Proteomes" id="UP000620124"/>
    </source>
</evidence>
<evidence type="ECO:0000313" key="1">
    <source>
        <dbReference type="EMBL" id="KAF7334045.1"/>
    </source>
</evidence>
<accession>A0A8H7CEA1</accession>
<gene>
    <name evidence="1" type="ORF">MVEN_02310100</name>
</gene>